<feature type="domain" description="Fibronectin type-III" evidence="2">
    <location>
        <begin position="124"/>
        <end position="234"/>
    </location>
</feature>
<dbReference type="OrthoDB" id="190835at2759"/>
<dbReference type="CDD" id="cd00063">
    <property type="entry name" value="FN3"/>
    <property type="match status" value="2"/>
</dbReference>
<organism evidence="3 4">
    <name type="scientific">Echinostoma caproni</name>
    <dbReference type="NCBI Taxonomy" id="27848"/>
    <lineage>
        <taxon>Eukaryota</taxon>
        <taxon>Metazoa</taxon>
        <taxon>Spiralia</taxon>
        <taxon>Lophotrochozoa</taxon>
        <taxon>Platyhelminthes</taxon>
        <taxon>Trematoda</taxon>
        <taxon>Digenea</taxon>
        <taxon>Plagiorchiida</taxon>
        <taxon>Echinostomata</taxon>
        <taxon>Echinostomatoidea</taxon>
        <taxon>Echinostomatidae</taxon>
        <taxon>Echinostoma</taxon>
    </lineage>
</organism>
<dbReference type="InterPro" id="IPR013783">
    <property type="entry name" value="Ig-like_fold"/>
</dbReference>
<accession>A0A3P8H0H7</accession>
<dbReference type="SUPFAM" id="SSF49265">
    <property type="entry name" value="Fibronectin type III"/>
    <property type="match status" value="1"/>
</dbReference>
<dbReference type="PROSITE" id="PS50853">
    <property type="entry name" value="FN3"/>
    <property type="match status" value="1"/>
</dbReference>
<proteinExistence type="predicted"/>
<evidence type="ECO:0000313" key="3">
    <source>
        <dbReference type="EMBL" id="VDP88391.1"/>
    </source>
</evidence>
<evidence type="ECO:0000259" key="2">
    <source>
        <dbReference type="PROSITE" id="PS50853"/>
    </source>
</evidence>
<name>A0A3P8H0H7_9TREM</name>
<dbReference type="Proteomes" id="UP000272942">
    <property type="component" value="Unassembled WGS sequence"/>
</dbReference>
<keyword evidence="4" id="KW-1185">Reference proteome</keyword>
<evidence type="ECO:0000313" key="4">
    <source>
        <dbReference type="Proteomes" id="UP000272942"/>
    </source>
</evidence>
<dbReference type="Gene3D" id="2.60.40.10">
    <property type="entry name" value="Immunoglobulins"/>
    <property type="match status" value="2"/>
</dbReference>
<dbReference type="PANTHER" id="PTHR13817:SF166">
    <property type="entry name" value="NEURONAL IGCAM-RELATED"/>
    <property type="match status" value="1"/>
</dbReference>
<gene>
    <name evidence="3" type="ORF">ECPE_LOCUS11358</name>
</gene>
<keyword evidence="1" id="KW-0677">Repeat</keyword>
<dbReference type="AlphaFoldDB" id="A0A3P8H0H7"/>
<sequence length="451" mass="51154">MGPREVQLRWRLGDVVIDSLKYAWNENKTGESRDRAPLPRSTSMDLADHVSFNIELRQGYAGEWSPVVENIRGNLTGKAVVSDCPYLDRDVACRVVAYLEGQRTVPSRPVQLTLKTDSLVPDFSLSKPHVSLESLDEYIISWEEPDVREIYSSHVLGLTTPQVLHRGMTYQVQVQRDGSKTWEELSPIIEETHWAWSQPNPLKSYHIRVIAFNEFGPGQPSRAVAIPAQVVIPDLSFIRPTVELPADILAGTTAPELVWQLPRAYSLDKTLTPVTYEVQVRGVARSPHNVMIDSKMSTDDDECVWRVLETNVKRTRLALGRLDPEQEFWLRVVAVTDYGRGKPSQPVRKMVDLAAISPTFIDPKGAVLFAPLGGRLELKCALKSMPYNSDIRFSWFLNDRPIRTSGKYWLMCFMFFSSFCVGVRLPTHSCAIIEYICVFIFCLSRLYGTIF</sequence>
<dbReference type="EMBL" id="UZAN01050687">
    <property type="protein sequence ID" value="VDP88391.1"/>
    <property type="molecule type" value="Genomic_DNA"/>
</dbReference>
<dbReference type="PANTHER" id="PTHR13817">
    <property type="entry name" value="TITIN"/>
    <property type="match status" value="1"/>
</dbReference>
<reference evidence="3 4" key="1">
    <citation type="submission" date="2018-11" db="EMBL/GenBank/DDBJ databases">
        <authorList>
            <consortium name="Pathogen Informatics"/>
        </authorList>
    </citation>
    <scope>NUCLEOTIDE SEQUENCE [LARGE SCALE GENOMIC DNA]</scope>
    <source>
        <strain evidence="3 4">Egypt</strain>
    </source>
</reference>
<dbReference type="InterPro" id="IPR050964">
    <property type="entry name" value="Striated_Muscle_Regulatory"/>
</dbReference>
<dbReference type="InterPro" id="IPR003961">
    <property type="entry name" value="FN3_dom"/>
</dbReference>
<protein>
    <recommendedName>
        <fullName evidence="2">Fibronectin type-III domain-containing protein</fullName>
    </recommendedName>
</protein>
<dbReference type="InterPro" id="IPR036116">
    <property type="entry name" value="FN3_sf"/>
</dbReference>
<evidence type="ECO:0000256" key="1">
    <source>
        <dbReference type="ARBA" id="ARBA00022737"/>
    </source>
</evidence>